<proteinExistence type="predicted"/>
<name>A0A0K1JN95_9MICO</name>
<sequence length="287" mass="31515">MPSIDALRQRVRLSPTQLDVLRRSTTGELVDADKRVLTTLVKSELFVEGEVPHPLVLDLARVMTQPMMQITIETTSAHGPTYSTLALHEEDIWFTDPWPGTDPETDELVYQREELPQLLWILKALTGLRRREVPSVARPFQVPFGALSDILLLMGGQTGSGWDDLRAAALTGLDETFPDMPDEDRALLIGVIGSIQATWRVTCGWGADPLAKGHVRGFAVWDCGAAGYWVRTTPAEPLSVEDLGKDVVATYEPRDAGQLWEAFADLLPSSDELRASITVPEGSDGQG</sequence>
<dbReference type="EMBL" id="CP011112">
    <property type="protein sequence ID" value="AKU18058.1"/>
    <property type="molecule type" value="Genomic_DNA"/>
</dbReference>
<protein>
    <submittedName>
        <fullName evidence="1">Uncharacterized protein</fullName>
    </submittedName>
</protein>
<keyword evidence="2" id="KW-1185">Reference proteome</keyword>
<evidence type="ECO:0000313" key="2">
    <source>
        <dbReference type="Proteomes" id="UP000066480"/>
    </source>
</evidence>
<gene>
    <name evidence="1" type="ORF">VV02_22990</name>
</gene>
<organism evidence="1 2">
    <name type="scientific">Luteipulveratus mongoliensis</name>
    <dbReference type="NCBI Taxonomy" id="571913"/>
    <lineage>
        <taxon>Bacteria</taxon>
        <taxon>Bacillati</taxon>
        <taxon>Actinomycetota</taxon>
        <taxon>Actinomycetes</taxon>
        <taxon>Micrococcales</taxon>
        <taxon>Dermacoccaceae</taxon>
        <taxon>Luteipulveratus</taxon>
    </lineage>
</organism>
<dbReference type="Proteomes" id="UP000066480">
    <property type="component" value="Chromosome"/>
</dbReference>
<evidence type="ECO:0000313" key="1">
    <source>
        <dbReference type="EMBL" id="AKU18058.1"/>
    </source>
</evidence>
<dbReference type="RefSeq" id="WP_052595404.1">
    <property type="nucleotide sequence ID" value="NZ_CP011112.1"/>
</dbReference>
<accession>A0A0K1JN95</accession>
<dbReference type="STRING" id="571913.VV02_22990"/>
<dbReference type="KEGG" id="lmoi:VV02_22990"/>
<dbReference type="OrthoDB" id="3510499at2"/>
<dbReference type="AlphaFoldDB" id="A0A0K1JN95"/>
<reference evidence="1 2" key="1">
    <citation type="submission" date="2015-03" db="EMBL/GenBank/DDBJ databases">
        <title>Luteipulveratus halotolerans sp. nov., a novel actinobacterium (Dermacoccaceae) from Sarawak, Malaysia.</title>
        <authorList>
            <person name="Juboi H."/>
            <person name="Basik A."/>
            <person name="Shamsul S.S."/>
            <person name="Arnold P."/>
            <person name="Schmitt E.K."/>
            <person name="Sanglier J.-J."/>
            <person name="Yeo T."/>
        </authorList>
    </citation>
    <scope>NUCLEOTIDE SEQUENCE [LARGE SCALE GENOMIC DNA]</scope>
    <source>
        <strain evidence="1 2">MN07-A0370</strain>
    </source>
</reference>